<dbReference type="InterPro" id="IPR020456">
    <property type="entry name" value="Acylphosphatase"/>
</dbReference>
<evidence type="ECO:0000313" key="8">
    <source>
        <dbReference type="Proteomes" id="UP000177370"/>
    </source>
</evidence>
<feature type="active site" evidence="4">
    <location>
        <position position="19"/>
    </location>
</feature>
<dbReference type="Pfam" id="PF00708">
    <property type="entry name" value="Acylphosphatase"/>
    <property type="match status" value="1"/>
</dbReference>
<name>A0A1F6V749_9BACT</name>
<evidence type="ECO:0000256" key="1">
    <source>
        <dbReference type="ARBA" id="ARBA00005614"/>
    </source>
</evidence>
<evidence type="ECO:0000259" key="6">
    <source>
        <dbReference type="PROSITE" id="PS51160"/>
    </source>
</evidence>
<feature type="active site" evidence="4">
    <location>
        <position position="37"/>
    </location>
</feature>
<proteinExistence type="inferred from homology"/>
<dbReference type="Gene3D" id="3.30.70.100">
    <property type="match status" value="1"/>
</dbReference>
<sequence length="90" mass="10287">MKKQIILKIYGKVQGVSFRYYAKKKARELNLSGFAENESDGTVKIVALGEEKDLKELIEWCRNGSKYARVEKVGVEWLPPTGEFSDFVVE</sequence>
<feature type="domain" description="Acylphosphatase-like" evidence="6">
    <location>
        <begin position="4"/>
        <end position="90"/>
    </location>
</feature>
<dbReference type="PRINTS" id="PR00112">
    <property type="entry name" value="ACYLPHPHTASE"/>
</dbReference>
<reference evidence="7 8" key="1">
    <citation type="journal article" date="2016" name="Nat. Commun.">
        <title>Thousands of microbial genomes shed light on interconnected biogeochemical processes in an aquifer system.</title>
        <authorList>
            <person name="Anantharaman K."/>
            <person name="Brown C.T."/>
            <person name="Hug L.A."/>
            <person name="Sharon I."/>
            <person name="Castelle C.J."/>
            <person name="Probst A.J."/>
            <person name="Thomas B.C."/>
            <person name="Singh A."/>
            <person name="Wilkins M.J."/>
            <person name="Karaoz U."/>
            <person name="Brodie E.L."/>
            <person name="Williams K.H."/>
            <person name="Hubbard S.S."/>
            <person name="Banfield J.F."/>
        </authorList>
    </citation>
    <scope>NUCLEOTIDE SEQUENCE [LARGE SCALE GENOMIC DNA]</scope>
</reference>
<comment type="similarity">
    <text evidence="1 5">Belongs to the acylphosphatase family.</text>
</comment>
<evidence type="ECO:0000256" key="4">
    <source>
        <dbReference type="PROSITE-ProRule" id="PRU00520"/>
    </source>
</evidence>
<protein>
    <recommendedName>
        <fullName evidence="2 4">acylphosphatase</fullName>
        <ecNumber evidence="2 4">3.6.1.7</ecNumber>
    </recommendedName>
</protein>
<keyword evidence="4" id="KW-0378">Hydrolase</keyword>
<comment type="catalytic activity">
    <reaction evidence="3 4">
        <text>an acyl phosphate + H2O = a carboxylate + phosphate + H(+)</text>
        <dbReference type="Rhea" id="RHEA:14965"/>
        <dbReference type="ChEBI" id="CHEBI:15377"/>
        <dbReference type="ChEBI" id="CHEBI:15378"/>
        <dbReference type="ChEBI" id="CHEBI:29067"/>
        <dbReference type="ChEBI" id="CHEBI:43474"/>
        <dbReference type="ChEBI" id="CHEBI:59918"/>
        <dbReference type="EC" id="3.6.1.7"/>
    </reaction>
</comment>
<dbReference type="PANTHER" id="PTHR47268">
    <property type="entry name" value="ACYLPHOSPHATASE"/>
    <property type="match status" value="1"/>
</dbReference>
<dbReference type="InterPro" id="IPR036046">
    <property type="entry name" value="Acylphosphatase-like_dom_sf"/>
</dbReference>
<dbReference type="SUPFAM" id="SSF54975">
    <property type="entry name" value="Acylphosphatase/BLUF domain-like"/>
    <property type="match status" value="1"/>
</dbReference>
<dbReference type="PROSITE" id="PS51160">
    <property type="entry name" value="ACYLPHOSPHATASE_3"/>
    <property type="match status" value="1"/>
</dbReference>
<dbReference type="PANTHER" id="PTHR47268:SF4">
    <property type="entry name" value="ACYLPHOSPHATASE"/>
    <property type="match status" value="1"/>
</dbReference>
<accession>A0A1F6V749</accession>
<dbReference type="EMBL" id="MFTP01000017">
    <property type="protein sequence ID" value="OGI65497.1"/>
    <property type="molecule type" value="Genomic_DNA"/>
</dbReference>
<dbReference type="EC" id="3.6.1.7" evidence="2 4"/>
<dbReference type="PROSITE" id="PS00150">
    <property type="entry name" value="ACYLPHOSPHATASE_1"/>
    <property type="match status" value="1"/>
</dbReference>
<comment type="caution">
    <text evidence="7">The sequence shown here is derived from an EMBL/GenBank/DDBJ whole genome shotgun (WGS) entry which is preliminary data.</text>
</comment>
<evidence type="ECO:0000256" key="5">
    <source>
        <dbReference type="RuleBase" id="RU004168"/>
    </source>
</evidence>
<evidence type="ECO:0000256" key="3">
    <source>
        <dbReference type="ARBA" id="ARBA00047645"/>
    </source>
</evidence>
<dbReference type="InterPro" id="IPR001792">
    <property type="entry name" value="Acylphosphatase-like_dom"/>
</dbReference>
<dbReference type="Proteomes" id="UP000177370">
    <property type="component" value="Unassembled WGS sequence"/>
</dbReference>
<gene>
    <name evidence="7" type="ORF">A2647_03385</name>
</gene>
<dbReference type="AlphaFoldDB" id="A0A1F6V749"/>
<evidence type="ECO:0000256" key="2">
    <source>
        <dbReference type="ARBA" id="ARBA00012150"/>
    </source>
</evidence>
<evidence type="ECO:0000313" key="7">
    <source>
        <dbReference type="EMBL" id="OGI65497.1"/>
    </source>
</evidence>
<organism evidence="7 8">
    <name type="scientific">Candidatus Nomurabacteria bacterium RIFCSPHIGHO2_01_FULL_40_24b</name>
    <dbReference type="NCBI Taxonomy" id="1801739"/>
    <lineage>
        <taxon>Bacteria</taxon>
        <taxon>Candidatus Nomuraibacteriota</taxon>
    </lineage>
</organism>
<dbReference type="InterPro" id="IPR017968">
    <property type="entry name" value="Acylphosphatase_CS"/>
</dbReference>
<dbReference type="GO" id="GO:0003998">
    <property type="term" value="F:acylphosphatase activity"/>
    <property type="evidence" value="ECO:0007669"/>
    <property type="project" value="UniProtKB-EC"/>
</dbReference>